<evidence type="ECO:0000313" key="15">
    <source>
        <dbReference type="Proteomes" id="UP000799766"/>
    </source>
</evidence>
<keyword evidence="6 12" id="KW-0694">RNA-binding</keyword>
<evidence type="ECO:0000256" key="3">
    <source>
        <dbReference type="ARBA" id="ARBA00022679"/>
    </source>
</evidence>
<evidence type="ECO:0000256" key="2">
    <source>
        <dbReference type="ARBA" id="ARBA00022603"/>
    </source>
</evidence>
<dbReference type="GO" id="GO:0160104">
    <property type="term" value="F:tRNA (guanine(26)-N2)-dimethyltransferase activity"/>
    <property type="evidence" value="ECO:0007669"/>
    <property type="project" value="UniProtKB-EC"/>
</dbReference>
<protein>
    <recommendedName>
        <fullName evidence="7">tRNA (guanine(26)-N(2))-dimethyltransferase</fullName>
        <ecNumber evidence="7">2.1.1.216</ecNumber>
    </recommendedName>
    <alternativeName>
        <fullName evidence="10">tRNA 2,2-dimethylguanosine-26 methyltransferase</fullName>
    </alternativeName>
    <alternativeName>
        <fullName evidence="9">tRNA(guanine-26,N(2)-N(2)) methyltransferase</fullName>
    </alternativeName>
    <alternativeName>
        <fullName evidence="11">tRNA(m(2,2)G26)dimethyltransferase</fullName>
    </alternativeName>
</protein>
<dbReference type="EMBL" id="MU001679">
    <property type="protein sequence ID" value="KAF2457923.1"/>
    <property type="molecule type" value="Genomic_DNA"/>
</dbReference>
<dbReference type="PROSITE" id="PS51626">
    <property type="entry name" value="SAM_MT_TRM1"/>
    <property type="match status" value="1"/>
</dbReference>
<keyword evidence="2 12" id="KW-0489">Methyltransferase</keyword>
<evidence type="ECO:0000313" key="14">
    <source>
        <dbReference type="EMBL" id="KAF2457923.1"/>
    </source>
</evidence>
<feature type="compositionally biased region" description="Basic and acidic residues" evidence="13">
    <location>
        <begin position="111"/>
        <end position="147"/>
    </location>
</feature>
<dbReference type="AlphaFoldDB" id="A0A6A6P380"/>
<dbReference type="GO" id="GO:0000049">
    <property type="term" value="F:tRNA binding"/>
    <property type="evidence" value="ECO:0007669"/>
    <property type="project" value="UniProtKB-UniRule"/>
</dbReference>
<evidence type="ECO:0000256" key="11">
    <source>
        <dbReference type="ARBA" id="ARBA00083299"/>
    </source>
</evidence>
<evidence type="ECO:0000256" key="9">
    <source>
        <dbReference type="ARBA" id="ARBA00077143"/>
    </source>
</evidence>
<gene>
    <name evidence="14" type="ORF">BDY21DRAFT_343151</name>
</gene>
<evidence type="ECO:0000256" key="6">
    <source>
        <dbReference type="ARBA" id="ARBA00022884"/>
    </source>
</evidence>
<feature type="compositionally biased region" description="Polar residues" evidence="13">
    <location>
        <begin position="1"/>
        <end position="13"/>
    </location>
</feature>
<evidence type="ECO:0000256" key="10">
    <source>
        <dbReference type="ARBA" id="ARBA00082896"/>
    </source>
</evidence>
<feature type="region of interest" description="Disordered" evidence="13">
    <location>
        <begin position="1"/>
        <end position="28"/>
    </location>
</feature>
<accession>A0A6A6P380</accession>
<evidence type="ECO:0000256" key="12">
    <source>
        <dbReference type="PROSITE-ProRule" id="PRU00958"/>
    </source>
</evidence>
<dbReference type="SUPFAM" id="SSF53335">
    <property type="entry name" value="S-adenosyl-L-methionine-dependent methyltransferases"/>
    <property type="match status" value="1"/>
</dbReference>
<dbReference type="GO" id="GO:0002940">
    <property type="term" value="P:tRNA N2-guanine methylation"/>
    <property type="evidence" value="ECO:0007669"/>
    <property type="project" value="TreeGrafter"/>
</dbReference>
<dbReference type="Proteomes" id="UP000799766">
    <property type="component" value="Unassembled WGS sequence"/>
</dbReference>
<dbReference type="GO" id="GO:0005634">
    <property type="term" value="C:nucleus"/>
    <property type="evidence" value="ECO:0007669"/>
    <property type="project" value="TreeGrafter"/>
</dbReference>
<keyword evidence="3 12" id="KW-0808">Transferase</keyword>
<dbReference type="InterPro" id="IPR002905">
    <property type="entry name" value="Trm1"/>
</dbReference>
<dbReference type="Gene3D" id="3.40.50.150">
    <property type="entry name" value="Vaccinia Virus protein VP39"/>
    <property type="match status" value="1"/>
</dbReference>
<proteinExistence type="inferred from homology"/>
<comment type="similarity">
    <text evidence="12">Belongs to the class I-like SAM-binding methyltransferase superfamily. Trm1 family.</text>
</comment>
<dbReference type="InterPro" id="IPR042296">
    <property type="entry name" value="tRNA_met_Trm1_C"/>
</dbReference>
<keyword evidence="15" id="KW-1185">Reference proteome</keyword>
<evidence type="ECO:0000256" key="8">
    <source>
        <dbReference type="ARBA" id="ARBA00051897"/>
    </source>
</evidence>
<evidence type="ECO:0000256" key="4">
    <source>
        <dbReference type="ARBA" id="ARBA00022691"/>
    </source>
</evidence>
<dbReference type="OrthoDB" id="6349953at2759"/>
<dbReference type="InterPro" id="IPR029063">
    <property type="entry name" value="SAM-dependent_MTases_sf"/>
</dbReference>
<keyword evidence="1 12" id="KW-0820">tRNA-binding</keyword>
<dbReference type="Pfam" id="PF02005">
    <property type="entry name" value="TRM"/>
    <property type="match status" value="2"/>
</dbReference>
<feature type="region of interest" description="Disordered" evidence="13">
    <location>
        <begin position="111"/>
        <end position="169"/>
    </location>
</feature>
<name>A0A6A6P380_9PEZI</name>
<comment type="catalytic activity">
    <reaction evidence="8">
        <text>guanosine(26) in tRNA + 2 S-adenosyl-L-methionine = N(2)-dimethylguanosine(26) in tRNA + 2 S-adenosyl-L-homocysteine + 2 H(+)</text>
        <dbReference type="Rhea" id="RHEA:43140"/>
        <dbReference type="Rhea" id="RHEA-COMP:10359"/>
        <dbReference type="Rhea" id="RHEA-COMP:10360"/>
        <dbReference type="ChEBI" id="CHEBI:15378"/>
        <dbReference type="ChEBI" id="CHEBI:57856"/>
        <dbReference type="ChEBI" id="CHEBI:59789"/>
        <dbReference type="ChEBI" id="CHEBI:74269"/>
        <dbReference type="ChEBI" id="CHEBI:74513"/>
        <dbReference type="EC" id="2.1.1.216"/>
    </reaction>
</comment>
<keyword evidence="4 12" id="KW-0949">S-adenosyl-L-methionine</keyword>
<evidence type="ECO:0000256" key="5">
    <source>
        <dbReference type="ARBA" id="ARBA00022694"/>
    </source>
</evidence>
<feature type="region of interest" description="Disordered" evidence="13">
    <location>
        <begin position="656"/>
        <end position="687"/>
    </location>
</feature>
<dbReference type="PANTHER" id="PTHR10631:SF3">
    <property type="entry name" value="TRNA (GUANINE(26)-N(2))-DIMETHYLTRANSFERASE"/>
    <property type="match status" value="1"/>
</dbReference>
<sequence>MGSSGSQSPTIAVNSPIPLSEDPVAVDSPPKADQLVQHNEAIYKTVKEGLAYILINPDARLSVDPNAGKQGGRQASEQAVFYNEIQQFNRDLSVLAIRAYGEHVVAERKEKIEKNKQRQREVETKRARKQKQAEQRTEEPKAKHVDEASTPAGEENEMHDQRAKPKRDLHSQEYENMHGIKRLKTESVAKGDQIETNIAVAAITSAPTGKDLEQHSKPKQVRFTILDALSATGLRALRYAHELPFVTSVTANDLSAKAVRSIQLNVEHNRLEDKIRVNHANALAHMYEIATFQGPAEPEDWKHRYNVIDLDPYGTAVPFLDAALQSVEDNGLLCVTCTDAGVWASAGYLEKSFSLYGGLPMKGLHSHEGGLRLILHAIATSAARYGIAIEPLLSLSIDFYARVFVRVRRSPADVKFLAGKTMQVYNCDQGCGAWTTQFMAKNTPVEGRKGKFYKHSYAQAPTTSPHCMHCGFKTHLAGPMWGGPLHNPIFIQKILSYLPDLDPTTYPTLDRLEGMLQTAADELTLIPAMSIKPKIPSASNVNPTTTSPATIDGGLRPYLDRSDPGIADPHPFFISPSALAKVLHCSAPSVDSLKGALRHMDYKATRTHCKPGMVKTTAPWGIIWEVMRQWVEQKAPIKEGAIKSGTAGWRIMRASNRPTHPYRSDQPPSPVHEADEDQVPDPIIVENPERRREKLNIVFDEELGKDKERKRLVRYQLNPRANWGPMTRAK</sequence>
<organism evidence="14 15">
    <name type="scientific">Lineolata rhizophorae</name>
    <dbReference type="NCBI Taxonomy" id="578093"/>
    <lineage>
        <taxon>Eukaryota</taxon>
        <taxon>Fungi</taxon>
        <taxon>Dikarya</taxon>
        <taxon>Ascomycota</taxon>
        <taxon>Pezizomycotina</taxon>
        <taxon>Dothideomycetes</taxon>
        <taxon>Dothideomycetes incertae sedis</taxon>
        <taxon>Lineolatales</taxon>
        <taxon>Lineolataceae</taxon>
        <taxon>Lineolata</taxon>
    </lineage>
</organism>
<keyword evidence="5 12" id="KW-0819">tRNA processing</keyword>
<dbReference type="FunFam" id="3.30.56.70:FF:000001">
    <property type="entry name" value="tRNA (guanine(26)-N(2))-dimethyltransferase"/>
    <property type="match status" value="1"/>
</dbReference>
<dbReference type="Gene3D" id="3.30.56.70">
    <property type="entry name" value="N2,N2-dimethylguanosine tRNA methyltransferase, C-terminal domain"/>
    <property type="match status" value="1"/>
</dbReference>
<reference evidence="14" key="1">
    <citation type="journal article" date="2020" name="Stud. Mycol.">
        <title>101 Dothideomycetes genomes: a test case for predicting lifestyles and emergence of pathogens.</title>
        <authorList>
            <person name="Haridas S."/>
            <person name="Albert R."/>
            <person name="Binder M."/>
            <person name="Bloem J."/>
            <person name="Labutti K."/>
            <person name="Salamov A."/>
            <person name="Andreopoulos B."/>
            <person name="Baker S."/>
            <person name="Barry K."/>
            <person name="Bills G."/>
            <person name="Bluhm B."/>
            <person name="Cannon C."/>
            <person name="Castanera R."/>
            <person name="Culley D."/>
            <person name="Daum C."/>
            <person name="Ezra D."/>
            <person name="Gonzalez J."/>
            <person name="Henrissat B."/>
            <person name="Kuo A."/>
            <person name="Liang C."/>
            <person name="Lipzen A."/>
            <person name="Lutzoni F."/>
            <person name="Magnuson J."/>
            <person name="Mondo S."/>
            <person name="Nolan M."/>
            <person name="Ohm R."/>
            <person name="Pangilinan J."/>
            <person name="Park H.-J."/>
            <person name="Ramirez L."/>
            <person name="Alfaro M."/>
            <person name="Sun H."/>
            <person name="Tritt A."/>
            <person name="Yoshinaga Y."/>
            <person name="Zwiers L.-H."/>
            <person name="Turgeon B."/>
            <person name="Goodwin S."/>
            <person name="Spatafora J."/>
            <person name="Crous P."/>
            <person name="Grigoriev I."/>
        </authorList>
    </citation>
    <scope>NUCLEOTIDE SEQUENCE</scope>
    <source>
        <strain evidence="14">ATCC 16933</strain>
    </source>
</reference>
<evidence type="ECO:0000256" key="1">
    <source>
        <dbReference type="ARBA" id="ARBA00022555"/>
    </source>
</evidence>
<feature type="compositionally biased region" description="Basic and acidic residues" evidence="13">
    <location>
        <begin position="156"/>
        <end position="169"/>
    </location>
</feature>
<evidence type="ECO:0000256" key="13">
    <source>
        <dbReference type="SAM" id="MobiDB-lite"/>
    </source>
</evidence>
<dbReference type="EC" id="2.1.1.216" evidence="7"/>
<dbReference type="PANTHER" id="PTHR10631">
    <property type="entry name" value="N 2 ,N 2 -DIMETHYLGUANOSINE TRNA METHYLTRANSFERASE"/>
    <property type="match status" value="1"/>
</dbReference>
<evidence type="ECO:0000256" key="7">
    <source>
        <dbReference type="ARBA" id="ARBA00039099"/>
    </source>
</evidence>